<gene>
    <name evidence="2" type="ORF">Tco_0941000</name>
</gene>
<reference evidence="2" key="2">
    <citation type="submission" date="2022-01" db="EMBL/GenBank/DDBJ databases">
        <authorList>
            <person name="Yamashiro T."/>
            <person name="Shiraishi A."/>
            <person name="Satake H."/>
            <person name="Nakayama K."/>
        </authorList>
    </citation>
    <scope>NUCLEOTIDE SEQUENCE</scope>
</reference>
<dbReference type="GO" id="GO:0003964">
    <property type="term" value="F:RNA-directed DNA polymerase activity"/>
    <property type="evidence" value="ECO:0007669"/>
    <property type="project" value="UniProtKB-KW"/>
</dbReference>
<dbReference type="InterPro" id="IPR043502">
    <property type="entry name" value="DNA/RNA_pol_sf"/>
</dbReference>
<keyword evidence="2" id="KW-0808">Transferase</keyword>
<evidence type="ECO:0000313" key="2">
    <source>
        <dbReference type="EMBL" id="GJT41135.1"/>
    </source>
</evidence>
<keyword evidence="2" id="KW-0548">Nucleotidyltransferase</keyword>
<dbReference type="Gene3D" id="3.30.70.270">
    <property type="match status" value="1"/>
</dbReference>
<comment type="caution">
    <text evidence="2">The sequence shown here is derived from an EMBL/GenBank/DDBJ whole genome shotgun (WGS) entry which is preliminary data.</text>
</comment>
<dbReference type="PANTHER" id="PTHR34072:SF44">
    <property type="entry name" value="RNA-DIRECTED DNA POLYMERASE"/>
    <property type="match status" value="1"/>
</dbReference>
<sequence>MHQSKDINKVLLAFNSALLCALSSTLVGVITVSLPSTVYVTIVGQTSRYSYNDVVSINRIDVIDVACEEYAQEVLGFSDSSTSGNPTPLLDHILSTSSPSLIPFEGVGFILEEIEACLTNDSIPPEIDDADFDPKGDLLLLEKLLNDDSSSPLPPKELHVEELKITKRRPPSLALMERLHLPCMPVGFVSAPGTFQRIKVDKAKVDVIAKLPHPTSVKGIQSFLGHAGFYRRFIQDFSKIARPMTHLLEKDTPFIFLKECIEAFNILKKKLTEAPILVAPDWDLPFEIMCDASDYAVVLSKTIVYTDHSALKDLLAKQDAKPRLLWWILLLQEFDVIIRDKKRAENLAADRLSRLENPHQDILENKEITEIFPLKNLGMVTFRGDSSTPWFADIAKN</sequence>
<keyword evidence="2" id="KW-0695">RNA-directed DNA polymerase</keyword>
<feature type="domain" description="Reverse transcriptase/retrotransposon-derived protein RNase H-like" evidence="1">
    <location>
        <begin position="258"/>
        <end position="297"/>
    </location>
</feature>
<dbReference type="SUPFAM" id="SSF56672">
    <property type="entry name" value="DNA/RNA polymerases"/>
    <property type="match status" value="1"/>
</dbReference>
<proteinExistence type="predicted"/>
<name>A0ABQ5DPL3_9ASTR</name>
<evidence type="ECO:0000259" key="1">
    <source>
        <dbReference type="Pfam" id="PF17919"/>
    </source>
</evidence>
<keyword evidence="3" id="KW-1185">Reference proteome</keyword>
<dbReference type="InterPro" id="IPR043128">
    <property type="entry name" value="Rev_trsase/Diguanyl_cyclase"/>
</dbReference>
<dbReference type="PANTHER" id="PTHR34072">
    <property type="entry name" value="ENZYMATIC POLYPROTEIN-RELATED"/>
    <property type="match status" value="1"/>
</dbReference>
<dbReference type="Pfam" id="PF17919">
    <property type="entry name" value="RT_RNaseH_2"/>
    <property type="match status" value="1"/>
</dbReference>
<protein>
    <submittedName>
        <fullName evidence="2">Reverse transcriptase domain-containing protein</fullName>
    </submittedName>
</protein>
<evidence type="ECO:0000313" key="3">
    <source>
        <dbReference type="Proteomes" id="UP001151760"/>
    </source>
</evidence>
<accession>A0ABQ5DPL3</accession>
<dbReference type="EMBL" id="BQNB010015535">
    <property type="protein sequence ID" value="GJT41135.1"/>
    <property type="molecule type" value="Genomic_DNA"/>
</dbReference>
<dbReference type="Proteomes" id="UP001151760">
    <property type="component" value="Unassembled WGS sequence"/>
</dbReference>
<reference evidence="2" key="1">
    <citation type="journal article" date="2022" name="Int. J. Mol. Sci.">
        <title>Draft Genome of Tanacetum Coccineum: Genomic Comparison of Closely Related Tanacetum-Family Plants.</title>
        <authorList>
            <person name="Yamashiro T."/>
            <person name="Shiraishi A."/>
            <person name="Nakayama K."/>
            <person name="Satake H."/>
        </authorList>
    </citation>
    <scope>NUCLEOTIDE SEQUENCE</scope>
</reference>
<dbReference type="InterPro" id="IPR041577">
    <property type="entry name" value="RT_RNaseH_2"/>
</dbReference>
<organism evidence="2 3">
    <name type="scientific">Tanacetum coccineum</name>
    <dbReference type="NCBI Taxonomy" id="301880"/>
    <lineage>
        <taxon>Eukaryota</taxon>
        <taxon>Viridiplantae</taxon>
        <taxon>Streptophyta</taxon>
        <taxon>Embryophyta</taxon>
        <taxon>Tracheophyta</taxon>
        <taxon>Spermatophyta</taxon>
        <taxon>Magnoliopsida</taxon>
        <taxon>eudicotyledons</taxon>
        <taxon>Gunneridae</taxon>
        <taxon>Pentapetalae</taxon>
        <taxon>asterids</taxon>
        <taxon>campanulids</taxon>
        <taxon>Asterales</taxon>
        <taxon>Asteraceae</taxon>
        <taxon>Asteroideae</taxon>
        <taxon>Anthemideae</taxon>
        <taxon>Anthemidinae</taxon>
        <taxon>Tanacetum</taxon>
    </lineage>
</organism>